<gene>
    <name evidence="3" type="primary">NCAS0C04730</name>
    <name evidence="3" type="ordered locus">NCAS_0C04730</name>
</gene>
<evidence type="ECO:0000256" key="1">
    <source>
        <dbReference type="RuleBase" id="RU000383"/>
    </source>
</evidence>
<evidence type="ECO:0000313" key="4">
    <source>
        <dbReference type="Proteomes" id="UP000001640"/>
    </source>
</evidence>
<dbReference type="Gene3D" id="1.10.472.10">
    <property type="entry name" value="Cyclin-like"/>
    <property type="match status" value="1"/>
</dbReference>
<accession>G0VDA1</accession>
<feature type="domain" description="Cyclin-like" evidence="2">
    <location>
        <begin position="55"/>
        <end position="143"/>
    </location>
</feature>
<dbReference type="GO" id="GO:0019901">
    <property type="term" value="F:protein kinase binding"/>
    <property type="evidence" value="ECO:0007669"/>
    <property type="project" value="InterPro"/>
</dbReference>
<protein>
    <recommendedName>
        <fullName evidence="2">Cyclin-like domain-containing protein</fullName>
    </recommendedName>
</protein>
<dbReference type="InterPro" id="IPR013763">
    <property type="entry name" value="Cyclin-like_dom"/>
</dbReference>
<dbReference type="STRING" id="1064592.G0VDA1"/>
<dbReference type="InterPro" id="IPR013922">
    <property type="entry name" value="Cyclin_PHO80-like"/>
</dbReference>
<dbReference type="SMART" id="SM00385">
    <property type="entry name" value="CYCLIN"/>
    <property type="match status" value="1"/>
</dbReference>
<comment type="similarity">
    <text evidence="1">Belongs to the cyclin family.</text>
</comment>
<dbReference type="GO" id="GO:0016538">
    <property type="term" value="F:cyclin-dependent protein serine/threonine kinase regulator activity"/>
    <property type="evidence" value="ECO:0007669"/>
    <property type="project" value="TreeGrafter"/>
</dbReference>
<keyword evidence="1" id="KW-0195">Cyclin</keyword>
<dbReference type="OMA" id="DIWYDEM"/>
<dbReference type="InParanoid" id="G0VDA1"/>
<dbReference type="GeneID" id="96903044"/>
<dbReference type="PANTHER" id="PTHR15615:SF114">
    <property type="entry name" value="PHO85 CYCLIN-1"/>
    <property type="match status" value="1"/>
</dbReference>
<dbReference type="AlphaFoldDB" id="G0VDA1"/>
<dbReference type="GO" id="GO:0000307">
    <property type="term" value="C:cyclin-dependent protein kinase holoenzyme complex"/>
    <property type="evidence" value="ECO:0007669"/>
    <property type="project" value="TreeGrafter"/>
</dbReference>
<evidence type="ECO:0000313" key="3">
    <source>
        <dbReference type="EMBL" id="CCC69463.1"/>
    </source>
</evidence>
<dbReference type="GO" id="GO:0005634">
    <property type="term" value="C:nucleus"/>
    <property type="evidence" value="ECO:0007669"/>
    <property type="project" value="TreeGrafter"/>
</dbReference>
<proteinExistence type="inferred from homology"/>
<dbReference type="SUPFAM" id="SSF47954">
    <property type="entry name" value="Cyclin-like"/>
    <property type="match status" value="1"/>
</dbReference>
<dbReference type="PANTHER" id="PTHR15615">
    <property type="match status" value="1"/>
</dbReference>
<dbReference type="OrthoDB" id="10250320at2759"/>
<dbReference type="KEGG" id="ncs:NCAS_0C04730"/>
<reference evidence="3 4" key="1">
    <citation type="journal article" date="2011" name="Proc. Natl. Acad. Sci. U.S.A.">
        <title>Evolutionary erosion of yeast sex chromosomes by mating-type switching accidents.</title>
        <authorList>
            <person name="Gordon J.L."/>
            <person name="Armisen D."/>
            <person name="Proux-Wera E."/>
            <person name="Oheigeartaigh S.S."/>
            <person name="Byrne K.P."/>
            <person name="Wolfe K.H."/>
        </authorList>
    </citation>
    <scope>NUCLEOTIDE SEQUENCE [LARGE SCALE GENOMIC DNA]</scope>
    <source>
        <strain evidence="4">ATCC 76901 / BCRC 22586 / CBS 4309 / NBRC 1992 / NRRL Y-12630</strain>
    </source>
</reference>
<dbReference type="RefSeq" id="XP_003675827.1">
    <property type="nucleotide sequence ID" value="XM_003675779.1"/>
</dbReference>
<evidence type="ECO:0000259" key="2">
    <source>
        <dbReference type="SMART" id="SM00385"/>
    </source>
</evidence>
<dbReference type="CDD" id="cd20557">
    <property type="entry name" value="CYCLIN_ScPCL1-like"/>
    <property type="match status" value="1"/>
</dbReference>
<dbReference type="eggNOG" id="KOG1674">
    <property type="taxonomic scope" value="Eukaryota"/>
</dbReference>
<dbReference type="InterPro" id="IPR036915">
    <property type="entry name" value="Cyclin-like_sf"/>
</dbReference>
<dbReference type="InterPro" id="IPR006671">
    <property type="entry name" value="Cyclin_N"/>
</dbReference>
<dbReference type="EMBL" id="HE576754">
    <property type="protein sequence ID" value="CCC69463.1"/>
    <property type="molecule type" value="Genomic_DNA"/>
</dbReference>
<dbReference type="HOGENOM" id="CLU_018149_0_2_1"/>
<dbReference type="Proteomes" id="UP000001640">
    <property type="component" value="Chromosome 3"/>
</dbReference>
<sequence>MSQDRKALNLLLNSPVTDSVISHLIKRTVGLFPKRSAPKTRQRWNDIQRLPKLKQFVNKVVRFSNATTPTLLMTSCYLSKLGKILPQDSVCLPSTFHRLFLSCLIISFKFNNDSCPTFKDWVEYSDNLFTLEDLSVMERQMLQIFDYNLKVSESFMQTDLYLLVEPIKQDIEISYFHRMKMGLITKNNNISSYEDKEDGYHFNREGRVDSNNSFQMYDLKRNMSNDSDLSSITIGNNNFSNSIHEIQLTPTRSDIWYDEMRDPFFFSG</sequence>
<keyword evidence="4" id="KW-1185">Reference proteome</keyword>
<name>G0VDA1_NAUCA</name>
<reference key="2">
    <citation type="submission" date="2011-08" db="EMBL/GenBank/DDBJ databases">
        <title>Genome sequence of Naumovozyma castellii.</title>
        <authorList>
            <person name="Gordon J.L."/>
            <person name="Armisen D."/>
            <person name="Proux-Wera E."/>
            <person name="OhEigeartaigh S.S."/>
            <person name="Byrne K.P."/>
            <person name="Wolfe K.H."/>
        </authorList>
    </citation>
    <scope>NUCLEOTIDE SEQUENCE</scope>
    <source>
        <strain>Type strain:CBS 4309</strain>
    </source>
</reference>
<organism evidence="3 4">
    <name type="scientific">Naumovozyma castellii</name>
    <name type="common">Yeast</name>
    <name type="synonym">Saccharomyces castellii</name>
    <dbReference type="NCBI Taxonomy" id="27288"/>
    <lineage>
        <taxon>Eukaryota</taxon>
        <taxon>Fungi</taxon>
        <taxon>Dikarya</taxon>
        <taxon>Ascomycota</taxon>
        <taxon>Saccharomycotina</taxon>
        <taxon>Saccharomycetes</taxon>
        <taxon>Saccharomycetales</taxon>
        <taxon>Saccharomycetaceae</taxon>
        <taxon>Naumovozyma</taxon>
    </lineage>
</organism>
<dbReference type="Pfam" id="PF00134">
    <property type="entry name" value="Cyclin_N"/>
    <property type="match status" value="1"/>
</dbReference>